<gene>
    <name evidence="1" type="ordered locus">Msil_0177</name>
</gene>
<name>B8EN23_METSB</name>
<evidence type="ECO:0000313" key="2">
    <source>
        <dbReference type="Proteomes" id="UP000002257"/>
    </source>
</evidence>
<reference evidence="1 2" key="1">
    <citation type="journal article" date="2010" name="J. Bacteriol.">
        <title>Complete genome sequence of the aerobic facultative methanotroph Methylocella silvestris BL2.</title>
        <authorList>
            <person name="Chen Y."/>
            <person name="Crombie A."/>
            <person name="Rahman M.T."/>
            <person name="Dedysh S.N."/>
            <person name="Liesack W."/>
            <person name="Stott M.B."/>
            <person name="Alam M."/>
            <person name="Theisen A.R."/>
            <person name="Murrell J.C."/>
            <person name="Dunfield P.F."/>
        </authorList>
    </citation>
    <scope>NUCLEOTIDE SEQUENCE [LARGE SCALE GENOMIC DNA]</scope>
    <source>
        <strain evidence="2">DSM 15510 / CIP 108128 / LMG 27833 / NCIMB 13906 / BL2</strain>
    </source>
</reference>
<organism evidence="1 2">
    <name type="scientific">Methylocella silvestris (strain DSM 15510 / CIP 108128 / LMG 27833 / NCIMB 13906 / BL2)</name>
    <dbReference type="NCBI Taxonomy" id="395965"/>
    <lineage>
        <taxon>Bacteria</taxon>
        <taxon>Pseudomonadati</taxon>
        <taxon>Pseudomonadota</taxon>
        <taxon>Alphaproteobacteria</taxon>
        <taxon>Hyphomicrobiales</taxon>
        <taxon>Beijerinckiaceae</taxon>
        <taxon>Methylocella</taxon>
    </lineage>
</organism>
<proteinExistence type="predicted"/>
<dbReference type="Proteomes" id="UP000002257">
    <property type="component" value="Chromosome"/>
</dbReference>
<dbReference type="KEGG" id="msl:Msil_0177"/>
<keyword evidence="2" id="KW-1185">Reference proteome</keyword>
<dbReference type="HOGENOM" id="CLU_3272707_0_0_5"/>
<sequence>MRNLFLFAAALVATKIISNLIYNRRFMAAPASVRRLNRRYL</sequence>
<dbReference type="EMBL" id="CP001280">
    <property type="protein sequence ID" value="ACK49158.1"/>
    <property type="molecule type" value="Genomic_DNA"/>
</dbReference>
<protein>
    <submittedName>
        <fullName evidence="1">Uncharacterized protein</fullName>
    </submittedName>
</protein>
<accession>B8EN23</accession>
<evidence type="ECO:0000313" key="1">
    <source>
        <dbReference type="EMBL" id="ACK49158.1"/>
    </source>
</evidence>
<dbReference type="RefSeq" id="WP_012589228.1">
    <property type="nucleotide sequence ID" value="NC_011666.1"/>
</dbReference>
<dbReference type="AlphaFoldDB" id="B8EN23"/>